<evidence type="ECO:0000313" key="2">
    <source>
        <dbReference type="EMBL" id="KAJ7032872.1"/>
    </source>
</evidence>
<dbReference type="AlphaFoldDB" id="A0AAD6X198"/>
<name>A0AAD6X198_9AGAR</name>
<accession>A0AAD6X198</accession>
<feature type="region of interest" description="Disordered" evidence="1">
    <location>
        <begin position="39"/>
        <end position="68"/>
    </location>
</feature>
<reference evidence="2" key="1">
    <citation type="submission" date="2023-03" db="EMBL/GenBank/DDBJ databases">
        <title>Massive genome expansion in bonnet fungi (Mycena s.s.) driven by repeated elements and novel gene families across ecological guilds.</title>
        <authorList>
            <consortium name="Lawrence Berkeley National Laboratory"/>
            <person name="Harder C.B."/>
            <person name="Miyauchi S."/>
            <person name="Viragh M."/>
            <person name="Kuo A."/>
            <person name="Thoen E."/>
            <person name="Andreopoulos B."/>
            <person name="Lu D."/>
            <person name="Skrede I."/>
            <person name="Drula E."/>
            <person name="Henrissat B."/>
            <person name="Morin E."/>
            <person name="Kohler A."/>
            <person name="Barry K."/>
            <person name="LaButti K."/>
            <person name="Morin E."/>
            <person name="Salamov A."/>
            <person name="Lipzen A."/>
            <person name="Mereny Z."/>
            <person name="Hegedus B."/>
            <person name="Baldrian P."/>
            <person name="Stursova M."/>
            <person name="Weitz H."/>
            <person name="Taylor A."/>
            <person name="Grigoriev I.V."/>
            <person name="Nagy L.G."/>
            <person name="Martin F."/>
            <person name="Kauserud H."/>
        </authorList>
    </citation>
    <scope>NUCLEOTIDE SEQUENCE</scope>
    <source>
        <strain evidence="2">CBHHK200</strain>
    </source>
</reference>
<dbReference type="Proteomes" id="UP001218188">
    <property type="component" value="Unassembled WGS sequence"/>
</dbReference>
<protein>
    <submittedName>
        <fullName evidence="2">Uncharacterized protein</fullName>
    </submittedName>
</protein>
<organism evidence="2 3">
    <name type="scientific">Mycena alexandri</name>
    <dbReference type="NCBI Taxonomy" id="1745969"/>
    <lineage>
        <taxon>Eukaryota</taxon>
        <taxon>Fungi</taxon>
        <taxon>Dikarya</taxon>
        <taxon>Basidiomycota</taxon>
        <taxon>Agaricomycotina</taxon>
        <taxon>Agaricomycetes</taxon>
        <taxon>Agaricomycetidae</taxon>
        <taxon>Agaricales</taxon>
        <taxon>Marasmiineae</taxon>
        <taxon>Mycenaceae</taxon>
        <taxon>Mycena</taxon>
    </lineage>
</organism>
<feature type="compositionally biased region" description="Basic and acidic residues" evidence="1">
    <location>
        <begin position="44"/>
        <end position="56"/>
    </location>
</feature>
<keyword evidence="3" id="KW-1185">Reference proteome</keyword>
<proteinExistence type="predicted"/>
<comment type="caution">
    <text evidence="2">The sequence shown here is derived from an EMBL/GenBank/DDBJ whole genome shotgun (WGS) entry which is preliminary data.</text>
</comment>
<gene>
    <name evidence="2" type="ORF">C8F04DRAFT_1184567</name>
</gene>
<sequence>MHDSSPNPNFVRQLLRQLLDKLRSKLRRSAMLKPAELNGFGHLGVEEATHTTKQNDEESGGGSESENILNSTLGVGTVFRTDLDRLAGKHDHTSSAFPFATHSTARVRNNSAAETTNTELAIGGGSKLLLGRARMDSFAIEI</sequence>
<evidence type="ECO:0000256" key="1">
    <source>
        <dbReference type="SAM" id="MobiDB-lite"/>
    </source>
</evidence>
<evidence type="ECO:0000313" key="3">
    <source>
        <dbReference type="Proteomes" id="UP001218188"/>
    </source>
</evidence>
<dbReference type="EMBL" id="JARJCM010000069">
    <property type="protein sequence ID" value="KAJ7032872.1"/>
    <property type="molecule type" value="Genomic_DNA"/>
</dbReference>